<evidence type="ECO:0000259" key="1">
    <source>
        <dbReference type="PROSITE" id="PS50035"/>
    </source>
</evidence>
<organism evidence="2 3">
    <name type="scientific">Massilia haematophila</name>
    <dbReference type="NCBI Taxonomy" id="457923"/>
    <lineage>
        <taxon>Bacteria</taxon>
        <taxon>Pseudomonadati</taxon>
        <taxon>Pseudomonadota</taxon>
        <taxon>Betaproteobacteria</taxon>
        <taxon>Burkholderiales</taxon>
        <taxon>Oxalobacteraceae</taxon>
        <taxon>Telluria group</taxon>
        <taxon>Massilia</taxon>
    </lineage>
</organism>
<dbReference type="InterPro" id="IPR025202">
    <property type="entry name" value="PLD-like_dom"/>
</dbReference>
<feature type="domain" description="PLD phosphodiesterase" evidence="1">
    <location>
        <begin position="167"/>
        <end position="194"/>
    </location>
</feature>
<dbReference type="PROSITE" id="PS50035">
    <property type="entry name" value="PLD"/>
    <property type="match status" value="2"/>
</dbReference>
<feature type="domain" description="PLD phosphodiesterase" evidence="1">
    <location>
        <begin position="407"/>
        <end position="434"/>
    </location>
</feature>
<comment type="caution">
    <text evidence="2">The sequence shown here is derived from an EMBL/GenBank/DDBJ whole genome shotgun (WGS) entry which is preliminary data.</text>
</comment>
<dbReference type="Pfam" id="PF13091">
    <property type="entry name" value="PLDc_2"/>
    <property type="match status" value="2"/>
</dbReference>
<dbReference type="PROSITE" id="PS51257">
    <property type="entry name" value="PROKAR_LIPOPROTEIN"/>
    <property type="match status" value="1"/>
</dbReference>
<sequence>MRAPAVRIGAAALVVAATATYGCTSLPPLGQRTATVALADTADTPLGQAIAPLAAEHPGLAGVYPLSDGRDAFAARVLLARAAERSLDVQYYIWRNDLTGTLMLDALRSAAARGVRVRLLLDDNNTAGLDPVLAAFAREPNVEVRLFNPFGNRRWRSIGYLTDFSRLNRRMHNKSFTADNQASIVGGRNIGDEYFGVAGDMLFVDLDVMAVGPVVQQVSQDFDRYWNSASAYPVATLVDPADAEPAGALAQRAAALSRRPEAQRYLEAIRTSPFFEQLAQRRLPLEWSTTRLVSDDPAKVLGKAGRETRMAVHLAKLLGEPTRQLDLVSPYFVPSKEVAQVLEDIARRGARVRILTNSLEATDVAAVHAGYAKWRHDLLKAGVSLFELRRSWGAELPETGRASFGSSASSLHAKTIGVDGRSVFVGSFNMDRRSIDLNTEMGFVIDSPVLAQQLDQTLDESIPGTAYEVRMDANGKLYWLQRAADKTVRYDEEPGASVWKRAGVRILSFLPIDWLL</sequence>
<dbReference type="RefSeq" id="WP_379737241.1">
    <property type="nucleotide sequence ID" value="NZ_JBHRVV010000001.1"/>
</dbReference>
<reference evidence="3" key="1">
    <citation type="journal article" date="2019" name="Int. J. Syst. Evol. Microbiol.">
        <title>The Global Catalogue of Microorganisms (GCM) 10K type strain sequencing project: providing services to taxonomists for standard genome sequencing and annotation.</title>
        <authorList>
            <consortium name="The Broad Institute Genomics Platform"/>
            <consortium name="The Broad Institute Genome Sequencing Center for Infectious Disease"/>
            <person name="Wu L."/>
            <person name="Ma J."/>
        </authorList>
    </citation>
    <scope>NUCLEOTIDE SEQUENCE [LARGE SCALE GENOMIC DNA]</scope>
    <source>
        <strain evidence="3">CCM 7480</strain>
    </source>
</reference>
<dbReference type="CDD" id="cd09111">
    <property type="entry name" value="PLDc_ymdC_like_1"/>
    <property type="match status" value="1"/>
</dbReference>
<evidence type="ECO:0000313" key="3">
    <source>
        <dbReference type="Proteomes" id="UP001595665"/>
    </source>
</evidence>
<dbReference type="EMBL" id="JBHRVV010000001">
    <property type="protein sequence ID" value="MFC3460883.1"/>
    <property type="molecule type" value="Genomic_DNA"/>
</dbReference>
<accession>A0ABV7PNQ5</accession>
<dbReference type="SUPFAM" id="SSF56024">
    <property type="entry name" value="Phospholipase D/nuclease"/>
    <property type="match status" value="2"/>
</dbReference>
<protein>
    <submittedName>
        <fullName evidence="2">Phospholipase D family protein</fullName>
    </submittedName>
</protein>
<dbReference type="Proteomes" id="UP001595665">
    <property type="component" value="Unassembled WGS sequence"/>
</dbReference>
<gene>
    <name evidence="2" type="ORF">ACFOPH_21945</name>
</gene>
<name>A0ABV7PNQ5_9BURK</name>
<dbReference type="CDD" id="cd09113">
    <property type="entry name" value="PLDc_ymdC_like_2"/>
    <property type="match status" value="1"/>
</dbReference>
<keyword evidence="3" id="KW-1185">Reference proteome</keyword>
<dbReference type="SMART" id="SM00155">
    <property type="entry name" value="PLDc"/>
    <property type="match status" value="2"/>
</dbReference>
<dbReference type="PANTHER" id="PTHR21248:SF12">
    <property type="entry name" value="CARDIOLIPIN SYNTHASE C"/>
    <property type="match status" value="1"/>
</dbReference>
<proteinExistence type="predicted"/>
<dbReference type="InterPro" id="IPR001736">
    <property type="entry name" value="PLipase_D/transphosphatidylase"/>
</dbReference>
<dbReference type="PANTHER" id="PTHR21248">
    <property type="entry name" value="CARDIOLIPIN SYNTHASE"/>
    <property type="match status" value="1"/>
</dbReference>
<evidence type="ECO:0000313" key="2">
    <source>
        <dbReference type="EMBL" id="MFC3460883.1"/>
    </source>
</evidence>
<dbReference type="Gene3D" id="3.30.870.10">
    <property type="entry name" value="Endonuclease Chain A"/>
    <property type="match status" value="2"/>
</dbReference>